<protein>
    <submittedName>
        <fullName evidence="1">Uncharacterized protein</fullName>
    </submittedName>
</protein>
<proteinExistence type="predicted"/>
<accession>A0A2I0R239</accession>
<dbReference type="Proteomes" id="UP000236654">
    <property type="component" value="Unassembled WGS sequence"/>
</dbReference>
<dbReference type="RefSeq" id="WP_101334806.1">
    <property type="nucleotide sequence ID" value="NZ_PJNI01000009.1"/>
</dbReference>
<organism evidence="1 2">
    <name type="scientific">Brumimicrobium salinarum</name>
    <dbReference type="NCBI Taxonomy" id="2058658"/>
    <lineage>
        <taxon>Bacteria</taxon>
        <taxon>Pseudomonadati</taxon>
        <taxon>Bacteroidota</taxon>
        <taxon>Flavobacteriia</taxon>
        <taxon>Flavobacteriales</taxon>
        <taxon>Crocinitomicaceae</taxon>
        <taxon>Brumimicrobium</taxon>
    </lineage>
</organism>
<evidence type="ECO:0000313" key="2">
    <source>
        <dbReference type="Proteomes" id="UP000236654"/>
    </source>
</evidence>
<gene>
    <name evidence="1" type="ORF">CW751_09715</name>
</gene>
<reference evidence="1 2" key="1">
    <citation type="submission" date="2017-12" db="EMBL/GenBank/DDBJ databases">
        <title>The draft genome sequence of Brumimicrobium saltpan LHR20.</title>
        <authorList>
            <person name="Do Z.-J."/>
            <person name="Luo H.-R."/>
        </authorList>
    </citation>
    <scope>NUCLEOTIDE SEQUENCE [LARGE SCALE GENOMIC DNA]</scope>
    <source>
        <strain evidence="1 2">LHR20</strain>
    </source>
</reference>
<evidence type="ECO:0000313" key="1">
    <source>
        <dbReference type="EMBL" id="PKR80636.1"/>
    </source>
</evidence>
<comment type="caution">
    <text evidence="1">The sequence shown here is derived from an EMBL/GenBank/DDBJ whole genome shotgun (WGS) entry which is preliminary data.</text>
</comment>
<name>A0A2I0R239_9FLAO</name>
<dbReference type="AlphaFoldDB" id="A0A2I0R239"/>
<dbReference type="EMBL" id="PJNI01000009">
    <property type="protein sequence ID" value="PKR80636.1"/>
    <property type="molecule type" value="Genomic_DNA"/>
</dbReference>
<sequence length="128" mass="14760">MKELNSINSLKVSLDEKQGKDKQLLVNYIRKTIKKKTGLTYGQLLKHRTQSERYRIGLRYFTTTNKAICEALNIPVEAGTRRKRKLEKAGLLVSTPNKEICPYTGAKAHYYTTNKALFYAIINYKTDK</sequence>
<keyword evidence="2" id="KW-1185">Reference proteome</keyword>
<dbReference type="OrthoDB" id="982995at2"/>